<reference evidence="1" key="2">
    <citation type="submission" date="2020-11" db="EMBL/GenBank/DDBJ databases">
        <authorList>
            <person name="McCartney M.A."/>
            <person name="Auch B."/>
            <person name="Kono T."/>
            <person name="Mallez S."/>
            <person name="Becker A."/>
            <person name="Gohl D.M."/>
            <person name="Silverstein K.A.T."/>
            <person name="Koren S."/>
            <person name="Bechman K.B."/>
            <person name="Herman A."/>
            <person name="Abrahante J.E."/>
            <person name="Garbe J."/>
        </authorList>
    </citation>
    <scope>NUCLEOTIDE SEQUENCE</scope>
    <source>
        <strain evidence="1">Duluth1</strain>
        <tissue evidence="1">Whole animal</tissue>
    </source>
</reference>
<comment type="caution">
    <text evidence="1">The sequence shown here is derived from an EMBL/GenBank/DDBJ whole genome shotgun (WGS) entry which is preliminary data.</text>
</comment>
<reference evidence="1" key="1">
    <citation type="journal article" date="2019" name="bioRxiv">
        <title>The Genome of the Zebra Mussel, Dreissena polymorpha: A Resource for Invasive Species Research.</title>
        <authorList>
            <person name="McCartney M.A."/>
            <person name="Auch B."/>
            <person name="Kono T."/>
            <person name="Mallez S."/>
            <person name="Zhang Y."/>
            <person name="Obille A."/>
            <person name="Becker A."/>
            <person name="Abrahante J.E."/>
            <person name="Garbe J."/>
            <person name="Badalamenti J.P."/>
            <person name="Herman A."/>
            <person name="Mangelson H."/>
            <person name="Liachko I."/>
            <person name="Sullivan S."/>
            <person name="Sone E.D."/>
            <person name="Koren S."/>
            <person name="Silverstein K.A.T."/>
            <person name="Beckman K.B."/>
            <person name="Gohl D.M."/>
        </authorList>
    </citation>
    <scope>NUCLEOTIDE SEQUENCE</scope>
    <source>
        <strain evidence="1">Duluth1</strain>
        <tissue evidence="1">Whole animal</tissue>
    </source>
</reference>
<sequence length="50" mass="5514">MSDQIPSNAGEPRPRFTATVVAPTALQILYPLISQKYRVQEAGKAKVQLM</sequence>
<evidence type="ECO:0000313" key="1">
    <source>
        <dbReference type="EMBL" id="KAH3775794.1"/>
    </source>
</evidence>
<keyword evidence="2" id="KW-1185">Reference proteome</keyword>
<evidence type="ECO:0000313" key="2">
    <source>
        <dbReference type="Proteomes" id="UP000828390"/>
    </source>
</evidence>
<dbReference type="AlphaFoldDB" id="A0A9D4E8C7"/>
<accession>A0A9D4E8C7</accession>
<dbReference type="EMBL" id="JAIWYP010000009">
    <property type="protein sequence ID" value="KAH3775794.1"/>
    <property type="molecule type" value="Genomic_DNA"/>
</dbReference>
<proteinExistence type="predicted"/>
<gene>
    <name evidence="1" type="ORF">DPMN_177202</name>
</gene>
<protein>
    <submittedName>
        <fullName evidence="1">Uncharacterized protein</fullName>
    </submittedName>
</protein>
<organism evidence="1 2">
    <name type="scientific">Dreissena polymorpha</name>
    <name type="common">Zebra mussel</name>
    <name type="synonym">Mytilus polymorpha</name>
    <dbReference type="NCBI Taxonomy" id="45954"/>
    <lineage>
        <taxon>Eukaryota</taxon>
        <taxon>Metazoa</taxon>
        <taxon>Spiralia</taxon>
        <taxon>Lophotrochozoa</taxon>
        <taxon>Mollusca</taxon>
        <taxon>Bivalvia</taxon>
        <taxon>Autobranchia</taxon>
        <taxon>Heteroconchia</taxon>
        <taxon>Euheterodonta</taxon>
        <taxon>Imparidentia</taxon>
        <taxon>Neoheterodontei</taxon>
        <taxon>Myida</taxon>
        <taxon>Dreissenoidea</taxon>
        <taxon>Dreissenidae</taxon>
        <taxon>Dreissena</taxon>
    </lineage>
</organism>
<dbReference type="Proteomes" id="UP000828390">
    <property type="component" value="Unassembled WGS sequence"/>
</dbReference>
<name>A0A9D4E8C7_DREPO</name>